<dbReference type="EMBL" id="VFPA01000001">
    <property type="protein sequence ID" value="TQM13993.1"/>
    <property type="molecule type" value="Genomic_DNA"/>
</dbReference>
<dbReference type="SUPFAM" id="SSF53474">
    <property type="entry name" value="alpha/beta-Hydrolases"/>
    <property type="match status" value="1"/>
</dbReference>
<evidence type="ECO:0000259" key="1">
    <source>
        <dbReference type="Pfam" id="PF00561"/>
    </source>
</evidence>
<proteinExistence type="predicted"/>
<dbReference type="InterPro" id="IPR050266">
    <property type="entry name" value="AB_hydrolase_sf"/>
</dbReference>
<reference evidence="2 3" key="1">
    <citation type="submission" date="2019-06" db="EMBL/GenBank/DDBJ databases">
        <title>Sequencing the genomes of 1000 actinobacteria strains.</title>
        <authorList>
            <person name="Klenk H.-P."/>
        </authorList>
    </citation>
    <scope>NUCLEOTIDE SEQUENCE [LARGE SCALE GENOMIC DNA]</scope>
    <source>
        <strain evidence="2 3">DSM 45301</strain>
    </source>
</reference>
<organism evidence="2 3">
    <name type="scientific">Pseudonocardia kunmingensis</name>
    <dbReference type="NCBI Taxonomy" id="630975"/>
    <lineage>
        <taxon>Bacteria</taxon>
        <taxon>Bacillati</taxon>
        <taxon>Actinomycetota</taxon>
        <taxon>Actinomycetes</taxon>
        <taxon>Pseudonocardiales</taxon>
        <taxon>Pseudonocardiaceae</taxon>
        <taxon>Pseudonocardia</taxon>
    </lineage>
</organism>
<dbReference type="PANTHER" id="PTHR43798">
    <property type="entry name" value="MONOACYLGLYCEROL LIPASE"/>
    <property type="match status" value="1"/>
</dbReference>
<sequence>MTKIELSAGTIEYTDTGGDGPVLVFLHGVAVAPSVWRHVVAELRGEYRCVLPHLPLGSHRRPMRPGADLSLRGIAMLIGEFLERLDLREVTLVQNDWGGAQVLVAHGGAERVSRMVLTPCEAFDNYPPGLPGRLLTLTARVPGGLAALAQLLRLRASRRAPGGWGWMSKRPVPDEIMDEWFRPLREQAGVRRDLAAYGLGLPSREVLLEWAERNRAFTGPVLVAWAAEDRVMPVAHGERLAALYPQGRLVTLSDSYTLVPEDQPAALTSAMRGFLAETAVTGPAAAS</sequence>
<dbReference type="InterPro" id="IPR029058">
    <property type="entry name" value="AB_hydrolase_fold"/>
</dbReference>
<dbReference type="OrthoDB" id="3400345at2"/>
<dbReference type="RefSeq" id="WP_142048099.1">
    <property type="nucleotide sequence ID" value="NZ_VFPA01000001.1"/>
</dbReference>
<gene>
    <name evidence="2" type="ORF">FB558_0750</name>
</gene>
<dbReference type="AlphaFoldDB" id="A0A543DXD7"/>
<dbReference type="Pfam" id="PF00561">
    <property type="entry name" value="Abhydrolase_1"/>
    <property type="match status" value="1"/>
</dbReference>
<protein>
    <submittedName>
        <fullName evidence="2">Pimeloyl-ACP methyl ester carboxylesterase</fullName>
    </submittedName>
</protein>
<comment type="caution">
    <text evidence="2">The sequence shown here is derived from an EMBL/GenBank/DDBJ whole genome shotgun (WGS) entry which is preliminary data.</text>
</comment>
<dbReference type="Proteomes" id="UP000315677">
    <property type="component" value="Unassembled WGS sequence"/>
</dbReference>
<evidence type="ECO:0000313" key="2">
    <source>
        <dbReference type="EMBL" id="TQM13993.1"/>
    </source>
</evidence>
<name>A0A543DXD7_9PSEU</name>
<dbReference type="Gene3D" id="3.40.50.1820">
    <property type="entry name" value="alpha/beta hydrolase"/>
    <property type="match status" value="1"/>
</dbReference>
<dbReference type="GO" id="GO:0003824">
    <property type="term" value="F:catalytic activity"/>
    <property type="evidence" value="ECO:0007669"/>
    <property type="project" value="UniProtKB-ARBA"/>
</dbReference>
<keyword evidence="3" id="KW-1185">Reference proteome</keyword>
<evidence type="ECO:0000313" key="3">
    <source>
        <dbReference type="Proteomes" id="UP000315677"/>
    </source>
</evidence>
<feature type="domain" description="AB hydrolase-1" evidence="1">
    <location>
        <begin position="21"/>
        <end position="258"/>
    </location>
</feature>
<accession>A0A543DXD7</accession>
<dbReference type="InterPro" id="IPR000073">
    <property type="entry name" value="AB_hydrolase_1"/>
</dbReference>